<evidence type="ECO:0000256" key="7">
    <source>
        <dbReference type="ARBA" id="ARBA00023136"/>
    </source>
</evidence>
<dbReference type="OrthoDB" id="9814265at2"/>
<name>A0A1G9G1Q0_9FIRM</name>
<evidence type="ECO:0000313" key="12">
    <source>
        <dbReference type="Proteomes" id="UP000198718"/>
    </source>
</evidence>
<keyword evidence="6 9" id="KW-1133">Transmembrane helix</keyword>
<evidence type="ECO:0000256" key="3">
    <source>
        <dbReference type="ARBA" id="ARBA00022475"/>
    </source>
</evidence>
<keyword evidence="7 9" id="KW-0472">Membrane</keyword>
<gene>
    <name evidence="11" type="ORF">SAMN05660472_02321</name>
</gene>
<evidence type="ECO:0000256" key="9">
    <source>
        <dbReference type="SAM" id="Phobius"/>
    </source>
</evidence>
<dbReference type="PANTHER" id="PTHR35011:SF2">
    <property type="entry name" value="2,3-DIKETO-L-GULONATE TRAP TRANSPORTER SMALL PERMEASE PROTEIN YIAM"/>
    <property type="match status" value="1"/>
</dbReference>
<dbReference type="GO" id="GO:0022857">
    <property type="term" value="F:transmembrane transporter activity"/>
    <property type="evidence" value="ECO:0007669"/>
    <property type="project" value="TreeGrafter"/>
</dbReference>
<keyword evidence="2" id="KW-0813">Transport</keyword>
<evidence type="ECO:0000259" key="10">
    <source>
        <dbReference type="Pfam" id="PF04290"/>
    </source>
</evidence>
<evidence type="ECO:0000256" key="1">
    <source>
        <dbReference type="ARBA" id="ARBA00004429"/>
    </source>
</evidence>
<comment type="similarity">
    <text evidence="8">Belongs to the TRAP transporter small permease family.</text>
</comment>
<dbReference type="AlphaFoldDB" id="A0A1G9G1Q0"/>
<keyword evidence="12" id="KW-1185">Reference proteome</keyword>
<feature type="domain" description="Tripartite ATP-independent periplasmic transporters DctQ component" evidence="10">
    <location>
        <begin position="25"/>
        <end position="155"/>
    </location>
</feature>
<dbReference type="Proteomes" id="UP000198718">
    <property type="component" value="Unassembled WGS sequence"/>
</dbReference>
<dbReference type="PANTHER" id="PTHR35011">
    <property type="entry name" value="2,3-DIKETO-L-GULONATE TRAP TRANSPORTER SMALL PERMEASE PROTEIN YIAM"/>
    <property type="match status" value="1"/>
</dbReference>
<feature type="transmembrane region" description="Helical" evidence="9">
    <location>
        <begin position="12"/>
        <end position="36"/>
    </location>
</feature>
<dbReference type="STRING" id="393762.SAMN05660472_02321"/>
<sequence length="169" mass="19204">MLKKLDKIMCIVEDGIISLGIITAALILFMNVILRYFFKSGIVWAEEFTRYTIIWITFIGGSVAVRHNAHLRVTAALEVLSEKKGRILNLIVQFISIAFTTFITIYGWKLTMQYKATNQLTPSMEIPTYWVYIAIPLGGLLMTIRLLQVVWKELKGNSSEENISGKELA</sequence>
<feature type="transmembrane region" description="Helical" evidence="9">
    <location>
        <begin position="128"/>
        <end position="147"/>
    </location>
</feature>
<organism evidence="11 12">
    <name type="scientific">Natronincola ferrireducens</name>
    <dbReference type="NCBI Taxonomy" id="393762"/>
    <lineage>
        <taxon>Bacteria</taxon>
        <taxon>Bacillati</taxon>
        <taxon>Bacillota</taxon>
        <taxon>Clostridia</taxon>
        <taxon>Peptostreptococcales</taxon>
        <taxon>Natronincolaceae</taxon>
        <taxon>Natronincola</taxon>
    </lineage>
</organism>
<dbReference type="GO" id="GO:0015740">
    <property type="term" value="P:C4-dicarboxylate transport"/>
    <property type="evidence" value="ECO:0007669"/>
    <property type="project" value="TreeGrafter"/>
</dbReference>
<dbReference type="InterPro" id="IPR007387">
    <property type="entry name" value="TRAP_DctQ"/>
</dbReference>
<accession>A0A1G9G1Q0</accession>
<dbReference type="GO" id="GO:0005886">
    <property type="term" value="C:plasma membrane"/>
    <property type="evidence" value="ECO:0007669"/>
    <property type="project" value="UniProtKB-SubCell"/>
</dbReference>
<evidence type="ECO:0000313" key="11">
    <source>
        <dbReference type="EMBL" id="SDK94537.1"/>
    </source>
</evidence>
<keyword evidence="4" id="KW-0997">Cell inner membrane</keyword>
<dbReference type="Pfam" id="PF04290">
    <property type="entry name" value="DctQ"/>
    <property type="match status" value="1"/>
</dbReference>
<dbReference type="EMBL" id="FNFP01000005">
    <property type="protein sequence ID" value="SDK94537.1"/>
    <property type="molecule type" value="Genomic_DNA"/>
</dbReference>
<keyword evidence="3" id="KW-1003">Cell membrane</keyword>
<reference evidence="11 12" key="1">
    <citation type="submission" date="2016-10" db="EMBL/GenBank/DDBJ databases">
        <authorList>
            <person name="de Groot N.N."/>
        </authorList>
    </citation>
    <scope>NUCLEOTIDE SEQUENCE [LARGE SCALE GENOMIC DNA]</scope>
    <source>
        <strain evidence="11 12">DSM 18346</strain>
    </source>
</reference>
<evidence type="ECO:0000256" key="6">
    <source>
        <dbReference type="ARBA" id="ARBA00022989"/>
    </source>
</evidence>
<dbReference type="InterPro" id="IPR055348">
    <property type="entry name" value="DctQ"/>
</dbReference>
<comment type="subcellular location">
    <subcellularLocation>
        <location evidence="1">Cell inner membrane</location>
        <topology evidence="1">Multi-pass membrane protein</topology>
    </subcellularLocation>
</comment>
<protein>
    <submittedName>
        <fullName evidence="11">C4-dicarboxylate transporter, DctQ subunit</fullName>
    </submittedName>
</protein>
<feature type="transmembrane region" description="Helical" evidence="9">
    <location>
        <begin position="87"/>
        <end position="108"/>
    </location>
</feature>
<evidence type="ECO:0000256" key="8">
    <source>
        <dbReference type="ARBA" id="ARBA00038436"/>
    </source>
</evidence>
<keyword evidence="5 9" id="KW-0812">Transmembrane</keyword>
<feature type="transmembrane region" description="Helical" evidence="9">
    <location>
        <begin position="48"/>
        <end position="66"/>
    </location>
</feature>
<dbReference type="RefSeq" id="WP_090553853.1">
    <property type="nucleotide sequence ID" value="NZ_FNFP01000005.1"/>
</dbReference>
<evidence type="ECO:0000256" key="4">
    <source>
        <dbReference type="ARBA" id="ARBA00022519"/>
    </source>
</evidence>
<proteinExistence type="inferred from homology"/>
<evidence type="ECO:0000256" key="2">
    <source>
        <dbReference type="ARBA" id="ARBA00022448"/>
    </source>
</evidence>
<evidence type="ECO:0000256" key="5">
    <source>
        <dbReference type="ARBA" id="ARBA00022692"/>
    </source>
</evidence>